<dbReference type="PROSITE" id="PS50004">
    <property type="entry name" value="C2"/>
    <property type="match status" value="1"/>
</dbReference>
<gene>
    <name evidence="2" type="ORF">BU14_0071s0066</name>
</gene>
<proteinExistence type="predicted"/>
<reference evidence="2 3" key="1">
    <citation type="submission" date="2017-03" db="EMBL/GenBank/DDBJ databases">
        <title>WGS assembly of Porphyra umbilicalis.</title>
        <authorList>
            <person name="Brawley S.H."/>
            <person name="Blouin N.A."/>
            <person name="Ficko-Blean E."/>
            <person name="Wheeler G.L."/>
            <person name="Lohr M."/>
            <person name="Goodson H.V."/>
            <person name="Jenkins J.W."/>
            <person name="Blaby-Haas C.E."/>
            <person name="Helliwell K.E."/>
            <person name="Chan C."/>
            <person name="Marriage T."/>
            <person name="Bhattacharya D."/>
            <person name="Klein A.S."/>
            <person name="Badis Y."/>
            <person name="Brodie J."/>
            <person name="Cao Y."/>
            <person name="Collen J."/>
            <person name="Dittami S.M."/>
            <person name="Gachon C.M."/>
            <person name="Green B.R."/>
            <person name="Karpowicz S."/>
            <person name="Kim J.W."/>
            <person name="Kudahl U."/>
            <person name="Lin S."/>
            <person name="Michel G."/>
            <person name="Mittag M."/>
            <person name="Olson B.J."/>
            <person name="Pangilinan J."/>
            <person name="Peng Y."/>
            <person name="Qiu H."/>
            <person name="Shu S."/>
            <person name="Singer J.T."/>
            <person name="Smith A.G."/>
            <person name="Sprecher B.N."/>
            <person name="Wagner V."/>
            <person name="Wang W."/>
            <person name="Wang Z.-Y."/>
            <person name="Yan J."/>
            <person name="Yarish C."/>
            <person name="Zoeuner-Riek S."/>
            <person name="Zhuang Y."/>
            <person name="Zou Y."/>
            <person name="Lindquist E.A."/>
            <person name="Grimwood J."/>
            <person name="Barry K."/>
            <person name="Rokhsar D.S."/>
            <person name="Schmutz J."/>
            <person name="Stiller J.W."/>
            <person name="Grossman A.R."/>
            <person name="Prochnik S.E."/>
        </authorList>
    </citation>
    <scope>NUCLEOTIDE SEQUENCE [LARGE SCALE GENOMIC DNA]</scope>
    <source>
        <strain evidence="2">4086291</strain>
    </source>
</reference>
<evidence type="ECO:0000259" key="1">
    <source>
        <dbReference type="PROSITE" id="PS50004"/>
    </source>
</evidence>
<evidence type="ECO:0000313" key="3">
    <source>
        <dbReference type="Proteomes" id="UP000218209"/>
    </source>
</evidence>
<dbReference type="Pfam" id="PF00168">
    <property type="entry name" value="C2"/>
    <property type="match status" value="1"/>
</dbReference>
<dbReference type="SUPFAM" id="SSF49562">
    <property type="entry name" value="C2 domain (Calcium/lipid-binding domain, CaLB)"/>
    <property type="match status" value="1"/>
</dbReference>
<organism evidence="2 3">
    <name type="scientific">Porphyra umbilicalis</name>
    <name type="common">Purple laver</name>
    <name type="synonym">Red alga</name>
    <dbReference type="NCBI Taxonomy" id="2786"/>
    <lineage>
        <taxon>Eukaryota</taxon>
        <taxon>Rhodophyta</taxon>
        <taxon>Bangiophyceae</taxon>
        <taxon>Bangiales</taxon>
        <taxon>Bangiaceae</taxon>
        <taxon>Porphyra</taxon>
    </lineage>
</organism>
<keyword evidence="3" id="KW-1185">Reference proteome</keyword>
<dbReference type="CDD" id="cd00030">
    <property type="entry name" value="C2"/>
    <property type="match status" value="1"/>
</dbReference>
<protein>
    <recommendedName>
        <fullName evidence="1">C2 domain-containing protein</fullName>
    </recommendedName>
</protein>
<dbReference type="Gene3D" id="2.60.40.150">
    <property type="entry name" value="C2 domain"/>
    <property type="match status" value="1"/>
</dbReference>
<dbReference type="SMART" id="SM00239">
    <property type="entry name" value="C2"/>
    <property type="match status" value="1"/>
</dbReference>
<dbReference type="InterPro" id="IPR035892">
    <property type="entry name" value="C2_domain_sf"/>
</dbReference>
<dbReference type="InterPro" id="IPR000008">
    <property type="entry name" value="C2_dom"/>
</dbReference>
<sequence length="137" mass="15051">MVQMEGKLTAVLMSGSDLKGDDAYAIVKLGKKQVIKTNKDDSHNPEWNFTREVHIKGDYEEMTIAVYEDDDFSSDDFLGSVTIPVSRLSGGPVNGTFALQTKEGEPAGEIKAIFSFEAGEVSIFDQLKDKLHDSDSD</sequence>
<dbReference type="PANTHER" id="PTHR47052:SF3">
    <property type="entry name" value="INGRESSION PROTEIN 1"/>
    <property type="match status" value="1"/>
</dbReference>
<accession>A0A1X6PG20</accession>
<dbReference type="EMBL" id="KV918786">
    <property type="protein sequence ID" value="OSX79812.1"/>
    <property type="molecule type" value="Genomic_DNA"/>
</dbReference>
<dbReference type="Proteomes" id="UP000218209">
    <property type="component" value="Unassembled WGS sequence"/>
</dbReference>
<evidence type="ECO:0000313" key="2">
    <source>
        <dbReference type="EMBL" id="OSX79812.1"/>
    </source>
</evidence>
<dbReference type="InterPro" id="IPR052981">
    <property type="entry name" value="Ingression_C2_domain"/>
</dbReference>
<feature type="domain" description="C2" evidence="1">
    <location>
        <begin position="1"/>
        <end position="99"/>
    </location>
</feature>
<dbReference type="AlphaFoldDB" id="A0A1X6PG20"/>
<name>A0A1X6PG20_PORUM</name>
<dbReference type="PANTHER" id="PTHR47052">
    <property type="entry name" value="CONSERVED SERINE PROLINE-RICH PROTEIN (AFU_ORTHOLOGUE AFUA_2G01790)"/>
    <property type="match status" value="1"/>
</dbReference>